<sequence>MRRSLRALLVAPLLGALLLGGCGIPDSTEVERVGPGPSTGTSTGGDVAPTRHSRESTLLAKTFVEYYLEAAAGDPNGAAERVRQFLSPSAANSFKFPARSDLTVVHLVEDPLVNPGDDRVTLSAKTVGVLGRNGILNPVSNNSETTYDFTVGYITGENGLFVTKAPPTLLVSDTALNTFYDRRNLYFWNLEHTALVPDVRYLAKDVPSEQQPNEIIKWLIDGPSDLLGDAVEPLPDGTVLDGNVPAARDDKLQINLSGQAVQPPDDPEAMDRLRRQLMWSLRPNLPGTLELRVGTQERNDYDSTDYLTSNLAYQLTPTPERFVIYNRQVRRVSRSLNATEALPVLRPEANKDVQAAAMAGSGDRRFAALVVSAGNRQELRVGAAAVGQQAELARLRLPAGATGQPVWAVTSPDPQTPAVGLITVGGRLYSFDSEGDAVTPVGGPGPAGGIAAVAVAPDGRRIALVAGGRVSIASLSTSGDGVQIRQSRQILTPLLRRASAVDWSSETWLTVAGDRADRNRVAIFEVTVDGTQMTERLEDIGTEAVTYLTAYPQRPTVGKESSDNVAYVADGDAFSVPSGPVRITVADLADPVADPPADVVPTAPFFLR</sequence>
<dbReference type="PATRIC" id="fig|1246995.3.peg.1172"/>
<evidence type="ECO:0000313" key="5">
    <source>
        <dbReference type="Proteomes" id="UP000017746"/>
    </source>
</evidence>
<evidence type="ECO:0000256" key="1">
    <source>
        <dbReference type="SAM" id="MobiDB-lite"/>
    </source>
</evidence>
<dbReference type="Proteomes" id="UP000017746">
    <property type="component" value="Chromosome"/>
</dbReference>
<feature type="domain" description="GerMN" evidence="2">
    <location>
        <begin position="185"/>
        <end position="287"/>
    </location>
</feature>
<reference evidence="4 5" key="1">
    <citation type="journal article" date="2014" name="J. Biotechnol.">
        <title>Complete genome sequence of the actinobacterium Actinoplanes friuliensis HAG 010964, producer of the lipopeptide antibiotic friulimycin.</title>
        <authorList>
            <person name="Ruckert C."/>
            <person name="Szczepanowski R."/>
            <person name="Albersmeier A."/>
            <person name="Goesmann A."/>
            <person name="Fischer N."/>
            <person name="Steinkamper A."/>
            <person name="Puhler A."/>
            <person name="Biener R."/>
            <person name="Schwartz D."/>
            <person name="Kalinowski J."/>
        </authorList>
    </citation>
    <scope>NUCLEOTIDE SEQUENCE [LARGE SCALE GENOMIC DNA]</scope>
    <source>
        <strain evidence="4 5">DSM 7358</strain>
    </source>
</reference>
<feature type="domain" description="Lipoprotein LpqB C-terminal" evidence="3">
    <location>
        <begin position="337"/>
        <end position="554"/>
    </location>
</feature>
<dbReference type="InterPro" id="IPR019606">
    <property type="entry name" value="GerMN"/>
</dbReference>
<dbReference type="eggNOG" id="COG5401">
    <property type="taxonomic scope" value="Bacteria"/>
</dbReference>
<dbReference type="STRING" id="1246995.AFR_05775"/>
<dbReference type="Pfam" id="PF10647">
    <property type="entry name" value="Gmad1"/>
    <property type="match status" value="1"/>
</dbReference>
<keyword evidence="5" id="KW-1185">Reference proteome</keyword>
<evidence type="ECO:0000259" key="3">
    <source>
        <dbReference type="Pfam" id="PF10647"/>
    </source>
</evidence>
<accession>U5VRF7</accession>
<dbReference type="InterPro" id="IPR018910">
    <property type="entry name" value="LpqB_C"/>
</dbReference>
<dbReference type="OrthoDB" id="5172668at2"/>
<dbReference type="SUPFAM" id="SSF50969">
    <property type="entry name" value="YVTN repeat-like/Quinoprotein amine dehydrogenase"/>
    <property type="match status" value="1"/>
</dbReference>
<dbReference type="InterPro" id="IPR011044">
    <property type="entry name" value="Quino_amine_DH_bsu"/>
</dbReference>
<name>U5VRF7_9ACTN</name>
<gene>
    <name evidence="4" type="ORF">AFR_05775</name>
</gene>
<proteinExistence type="predicted"/>
<dbReference type="EMBL" id="CP006272">
    <property type="protein sequence ID" value="AGZ39444.1"/>
    <property type="molecule type" value="Genomic_DNA"/>
</dbReference>
<dbReference type="RefSeq" id="WP_023358975.1">
    <property type="nucleotide sequence ID" value="NC_022657.1"/>
</dbReference>
<dbReference type="KEGG" id="afs:AFR_05775"/>
<dbReference type="Pfam" id="PF10646">
    <property type="entry name" value="Germane"/>
    <property type="match status" value="1"/>
</dbReference>
<evidence type="ECO:0008006" key="6">
    <source>
        <dbReference type="Google" id="ProtNLM"/>
    </source>
</evidence>
<protein>
    <recommendedName>
        <fullName evidence="6">GerMN domain-containing protein</fullName>
    </recommendedName>
</protein>
<dbReference type="AlphaFoldDB" id="U5VRF7"/>
<dbReference type="HOGENOM" id="CLU_463000_0_0_11"/>
<dbReference type="PROSITE" id="PS51257">
    <property type="entry name" value="PROKAR_LIPOPROTEIN"/>
    <property type="match status" value="1"/>
</dbReference>
<organism evidence="4 5">
    <name type="scientific">Actinoplanes friuliensis DSM 7358</name>
    <dbReference type="NCBI Taxonomy" id="1246995"/>
    <lineage>
        <taxon>Bacteria</taxon>
        <taxon>Bacillati</taxon>
        <taxon>Actinomycetota</taxon>
        <taxon>Actinomycetes</taxon>
        <taxon>Micromonosporales</taxon>
        <taxon>Micromonosporaceae</taxon>
        <taxon>Actinoplanes</taxon>
    </lineage>
</organism>
<feature type="compositionally biased region" description="Low complexity" evidence="1">
    <location>
        <begin position="34"/>
        <end position="45"/>
    </location>
</feature>
<feature type="region of interest" description="Disordered" evidence="1">
    <location>
        <begin position="29"/>
        <end position="52"/>
    </location>
</feature>
<evidence type="ECO:0000313" key="4">
    <source>
        <dbReference type="EMBL" id="AGZ39444.1"/>
    </source>
</evidence>
<evidence type="ECO:0000259" key="2">
    <source>
        <dbReference type="Pfam" id="PF10646"/>
    </source>
</evidence>